<feature type="transmembrane region" description="Helical" evidence="12">
    <location>
        <begin position="6"/>
        <end position="23"/>
    </location>
</feature>
<dbReference type="EC" id="2.4.99.12" evidence="4 12"/>
<dbReference type="GO" id="GO:0043842">
    <property type="term" value="F:Kdo transferase activity"/>
    <property type="evidence" value="ECO:0007669"/>
    <property type="project" value="UniProtKB-EC"/>
</dbReference>
<proteinExistence type="inferred from homology"/>
<dbReference type="InterPro" id="IPR039901">
    <property type="entry name" value="Kdotransferase"/>
</dbReference>
<dbReference type="InterPro" id="IPR038107">
    <property type="entry name" value="Glycos_transf_N_sf"/>
</dbReference>
<keyword evidence="12" id="KW-1003">Cell membrane</keyword>
<dbReference type="GO" id="GO:0005886">
    <property type="term" value="C:plasma membrane"/>
    <property type="evidence" value="ECO:0007669"/>
    <property type="project" value="UniProtKB-SubCell"/>
</dbReference>
<dbReference type="Pfam" id="PF04413">
    <property type="entry name" value="Glycos_transf_N"/>
    <property type="match status" value="1"/>
</dbReference>
<feature type="active site" description="Proton acceptor" evidence="10">
    <location>
        <position position="62"/>
    </location>
</feature>
<keyword evidence="6 12" id="KW-0808">Transferase</keyword>
<comment type="caution">
    <text evidence="14">The sequence shown here is derived from an EMBL/GenBank/DDBJ whole genome shotgun (WGS) entry which is preliminary data.</text>
</comment>
<dbReference type="Proteomes" id="UP000192491">
    <property type="component" value="Unassembled WGS sequence"/>
</dbReference>
<evidence type="ECO:0000313" key="15">
    <source>
        <dbReference type="Proteomes" id="UP000192491"/>
    </source>
</evidence>
<evidence type="ECO:0000256" key="8">
    <source>
        <dbReference type="ARBA" id="ARBA00031445"/>
    </source>
</evidence>
<evidence type="ECO:0000256" key="7">
    <source>
        <dbReference type="ARBA" id="ARBA00022968"/>
    </source>
</evidence>
<reference evidence="14 15" key="1">
    <citation type="submission" date="2017-01" db="EMBL/GenBank/DDBJ databases">
        <title>Novel large sulfur bacteria in the metagenomes of groundwater-fed chemosynthetic microbial mats in the Lake Huron basin.</title>
        <authorList>
            <person name="Sharrar A.M."/>
            <person name="Flood B.E."/>
            <person name="Bailey J.V."/>
            <person name="Jones D.S."/>
            <person name="Biddanda B."/>
            <person name="Ruberg S.A."/>
            <person name="Marcus D.N."/>
            <person name="Dick G.J."/>
        </authorList>
    </citation>
    <scope>NUCLEOTIDE SEQUENCE [LARGE SCALE GENOMIC DNA]</scope>
    <source>
        <strain evidence="14">A8</strain>
    </source>
</reference>
<dbReference type="PANTHER" id="PTHR42755:SF1">
    <property type="entry name" value="3-DEOXY-D-MANNO-OCTULOSONIC ACID TRANSFERASE, MITOCHONDRIAL-RELATED"/>
    <property type="match status" value="1"/>
</dbReference>
<evidence type="ECO:0000256" key="11">
    <source>
        <dbReference type="PIRSR" id="PIRSR639901-2"/>
    </source>
</evidence>
<gene>
    <name evidence="14" type="ORF">BWK73_12780</name>
</gene>
<comment type="catalytic activity">
    <reaction evidence="9 12">
        <text>lipid IVA (E. coli) + CMP-3-deoxy-beta-D-manno-octulosonate = alpha-Kdo-(2-&gt;6)-lipid IVA (E. coli) + CMP + H(+)</text>
        <dbReference type="Rhea" id="RHEA:28066"/>
        <dbReference type="ChEBI" id="CHEBI:15378"/>
        <dbReference type="ChEBI" id="CHEBI:58603"/>
        <dbReference type="ChEBI" id="CHEBI:60364"/>
        <dbReference type="ChEBI" id="CHEBI:60377"/>
        <dbReference type="ChEBI" id="CHEBI:85987"/>
        <dbReference type="EC" id="2.4.99.12"/>
    </reaction>
</comment>
<comment type="function">
    <text evidence="12">Involved in lipopolysaccharide (LPS) biosynthesis. Catalyzes the transfer of 3-deoxy-D-manno-octulosonate (Kdo) residue(s) from CMP-Kdo to lipid IV(A), the tetraacyldisaccharide-1,4'-bisphosphate precursor of lipid A.</text>
</comment>
<evidence type="ECO:0000313" key="14">
    <source>
        <dbReference type="EMBL" id="OQX13264.1"/>
    </source>
</evidence>
<evidence type="ECO:0000256" key="12">
    <source>
        <dbReference type="RuleBase" id="RU365103"/>
    </source>
</evidence>
<dbReference type="AlphaFoldDB" id="A0A1Y1QT89"/>
<dbReference type="PANTHER" id="PTHR42755">
    <property type="entry name" value="3-DEOXY-MANNO-OCTULOSONATE CYTIDYLYLTRANSFERASE"/>
    <property type="match status" value="1"/>
</dbReference>
<dbReference type="GO" id="GO:0009244">
    <property type="term" value="P:lipopolysaccharide core region biosynthetic process"/>
    <property type="evidence" value="ECO:0007669"/>
    <property type="project" value="UniProtKB-UniRule"/>
</dbReference>
<evidence type="ECO:0000256" key="10">
    <source>
        <dbReference type="PIRSR" id="PIRSR639901-1"/>
    </source>
</evidence>
<dbReference type="FunFam" id="3.40.50.11720:FF:000001">
    <property type="entry name" value="3-deoxy-D-manno-octulosonic acid transferase"/>
    <property type="match status" value="1"/>
</dbReference>
<keyword evidence="7" id="KW-0735">Signal-anchor</keyword>
<accession>A0A1Y1QT89</accession>
<feature type="site" description="Transition state stabilizer" evidence="11">
    <location>
        <position position="210"/>
    </location>
</feature>
<evidence type="ECO:0000259" key="13">
    <source>
        <dbReference type="Pfam" id="PF04413"/>
    </source>
</evidence>
<feature type="domain" description="3-deoxy-D-manno-octulosonic-acid transferase N-terminal" evidence="13">
    <location>
        <begin position="33"/>
        <end position="212"/>
    </location>
</feature>
<organism evidence="14 15">
    <name type="scientific">Thiothrix lacustris</name>
    <dbReference type="NCBI Taxonomy" id="525917"/>
    <lineage>
        <taxon>Bacteria</taxon>
        <taxon>Pseudomonadati</taxon>
        <taxon>Pseudomonadota</taxon>
        <taxon>Gammaproteobacteria</taxon>
        <taxon>Thiotrichales</taxon>
        <taxon>Thiotrichaceae</taxon>
        <taxon>Thiothrix</taxon>
    </lineage>
</organism>
<dbReference type="SUPFAM" id="SSF53756">
    <property type="entry name" value="UDP-Glycosyltransferase/glycogen phosphorylase"/>
    <property type="match status" value="1"/>
</dbReference>
<dbReference type="UniPathway" id="UPA00958"/>
<evidence type="ECO:0000256" key="2">
    <source>
        <dbReference type="ARBA" id="ARBA00004713"/>
    </source>
</evidence>
<dbReference type="GO" id="GO:0009245">
    <property type="term" value="P:lipid A biosynthetic process"/>
    <property type="evidence" value="ECO:0007669"/>
    <property type="project" value="TreeGrafter"/>
</dbReference>
<keyword evidence="12" id="KW-0448">Lipopolysaccharide biosynthesis</keyword>
<feature type="site" description="Transition state stabilizer" evidence="11">
    <location>
        <position position="132"/>
    </location>
</feature>
<dbReference type="FunFam" id="3.40.50.2000:FF:000032">
    <property type="entry name" value="3-deoxy-D-manno-octulosonic acid transferase"/>
    <property type="match status" value="1"/>
</dbReference>
<dbReference type="EMBL" id="MTEJ01000050">
    <property type="protein sequence ID" value="OQX13264.1"/>
    <property type="molecule type" value="Genomic_DNA"/>
</dbReference>
<evidence type="ECO:0000256" key="1">
    <source>
        <dbReference type="ARBA" id="ARBA00004388"/>
    </source>
</evidence>
<comment type="subcellular location">
    <subcellularLocation>
        <location evidence="1">Cell inner membrane</location>
        <topology evidence="1">Single-pass membrane protein</topology>
        <orientation evidence="1">Cytoplasmic side</orientation>
    </subcellularLocation>
    <subcellularLocation>
        <location evidence="12">Cell membrane</location>
    </subcellularLocation>
</comment>
<evidence type="ECO:0000256" key="6">
    <source>
        <dbReference type="ARBA" id="ARBA00022679"/>
    </source>
</evidence>
<dbReference type="InterPro" id="IPR007507">
    <property type="entry name" value="Glycos_transf_N"/>
</dbReference>
<comment type="similarity">
    <text evidence="3">Belongs to the glycosyltransferase group 1 family. Glycosyltransferase 30 subfamily.</text>
</comment>
<evidence type="ECO:0000256" key="3">
    <source>
        <dbReference type="ARBA" id="ARBA00006380"/>
    </source>
</evidence>
<dbReference type="NCBIfam" id="NF004388">
    <property type="entry name" value="PRK05749.1-4"/>
    <property type="match status" value="1"/>
</dbReference>
<keyword evidence="12" id="KW-0472">Membrane</keyword>
<comment type="pathway">
    <text evidence="2 12">Bacterial outer membrane biogenesis; LPS core biosynthesis.</text>
</comment>
<evidence type="ECO:0000256" key="5">
    <source>
        <dbReference type="ARBA" id="ARBA00019077"/>
    </source>
</evidence>
<dbReference type="Gene3D" id="3.40.50.2000">
    <property type="entry name" value="Glycogen Phosphorylase B"/>
    <property type="match status" value="1"/>
</dbReference>
<dbReference type="Gene3D" id="3.40.50.11720">
    <property type="entry name" value="3-Deoxy-D-manno-octulosonic-acid transferase, N-terminal domain"/>
    <property type="match status" value="1"/>
</dbReference>
<sequence>MTRVFYTLAVYLLVPIMVLRLLWRGRRQPAYRQRLAERFGYIAARADTKRPCIWIHSVSVGETIAARPLVEHLLHTYPTHQVWITTTTPTGSDTVKRLYGTRVLHSYFPYDLPGAVQRTLQRMQPQLVLIMETEIWPNLYHACQQRQIPLLLLNARLSQRSFQRYRKLQALTRPTLGTVCWIGARSAQDADYFQQLGATPAQIGTCGNLKFALQIPTDLREKAQALKQTWGTRPVIVAGSTHAGEDAPLLRVFARLCAIIPNALLVLVPRHPERFEAVYQQCVAANFNTVRRSAGTPLSSTTQILLGDSMGELLLWYALADIAFIGGSLIPRGGHNPLEAAAFGVPLLSGLYTHNFTDLFPPLYTNGGAIAVADETALYTQCLTWLQDNASRQQAGAQAAAFFAQHQGAVECLMQHLSPYLAETH</sequence>
<name>A0A1Y1QT89_9GAMM</name>
<protein>
    <recommendedName>
        <fullName evidence="5 12">3-deoxy-D-manno-octulosonic acid transferase</fullName>
        <shortName evidence="12">Kdo transferase</shortName>
        <ecNumber evidence="4 12">2.4.99.12</ecNumber>
    </recommendedName>
    <alternativeName>
        <fullName evidence="8 12">Lipid IV(A) 3-deoxy-D-manno-octulosonic acid transferase</fullName>
    </alternativeName>
</protein>
<keyword evidence="12" id="KW-0812">Transmembrane</keyword>
<evidence type="ECO:0000256" key="4">
    <source>
        <dbReference type="ARBA" id="ARBA00012621"/>
    </source>
</evidence>
<evidence type="ECO:0000256" key="9">
    <source>
        <dbReference type="ARBA" id="ARBA00049183"/>
    </source>
</evidence>
<keyword evidence="12" id="KW-1133">Transmembrane helix</keyword>